<dbReference type="NCBIfam" id="TIGR03609">
    <property type="entry name" value="S_layer_CsaB"/>
    <property type="match status" value="1"/>
</dbReference>
<dbReference type="PANTHER" id="PTHR36836:SF1">
    <property type="entry name" value="COLANIC ACID BIOSYNTHESIS PROTEIN WCAK"/>
    <property type="match status" value="1"/>
</dbReference>
<organism evidence="2 3">
    <name type="scientific">Lysinibacillus macroides</name>
    <dbReference type="NCBI Taxonomy" id="33935"/>
    <lineage>
        <taxon>Bacteria</taxon>
        <taxon>Bacillati</taxon>
        <taxon>Bacillota</taxon>
        <taxon>Bacilli</taxon>
        <taxon>Bacillales</taxon>
        <taxon>Bacillaceae</taxon>
        <taxon>Lysinibacillus</taxon>
    </lineage>
</organism>
<dbReference type="Proteomes" id="UP000037977">
    <property type="component" value="Unassembled WGS sequence"/>
</dbReference>
<name>A0A0M9DLJ6_9BACI</name>
<feature type="domain" description="Polysaccharide pyruvyl transferase" evidence="1">
    <location>
        <begin position="13"/>
        <end position="290"/>
    </location>
</feature>
<dbReference type="EMBL" id="LGCI01000002">
    <property type="protein sequence ID" value="KOY83898.1"/>
    <property type="molecule type" value="Genomic_DNA"/>
</dbReference>
<dbReference type="PATRIC" id="fig|33935.3.peg.2908"/>
<sequence>MHIVLSGYYGFDNVGDDAILLAIIQSLKKWQQDIEITVLSNNPAATEQTYGVKAMNRWKLKEIRQLLKTADGLISGGGSLLQDQTSMKTIPYYAGIIQIAKWLKKPVFVYAQGMGPINHPISKFITRQALTKIAQITVRDKASQTLLTEIGVQKEAIVVPDPVMGLNGTDFHCDWLAKEALADESYIAVSVRDWPSVIAYKEKIAHCLDQLARQGEHIVFVPMHGEHDLKTSKEVATLMKEKSIIAPADLLIEEKIAVIGQSQLLIGMRLHSLIFSAIYATPFIAISYDPKIDAFAEIVEQPVIGHVEIDDWNGVTLFEQAVAILESYSTVQEKLNQAVQPLQNEATATAKLALEAFRKH</sequence>
<dbReference type="InterPro" id="IPR019896">
    <property type="entry name" value="Polysacch_pyruvyl_Trfase_CsaB"/>
</dbReference>
<protein>
    <submittedName>
        <fullName evidence="2">CsaB protein</fullName>
    </submittedName>
</protein>
<accession>A0A0M9DLJ6</accession>
<comment type="caution">
    <text evidence="2">The sequence shown here is derived from an EMBL/GenBank/DDBJ whole genome shotgun (WGS) entry which is preliminary data.</text>
</comment>
<dbReference type="InterPro" id="IPR007345">
    <property type="entry name" value="Polysacch_pyruvyl_Trfase"/>
</dbReference>
<reference evidence="2 3" key="1">
    <citation type="submission" date="2015-07" db="EMBL/GenBank/DDBJ databases">
        <title>Genome sequencing project for genomic taxonomy and phylogenomics of Bacillus-like bacteria.</title>
        <authorList>
            <person name="Liu B."/>
            <person name="Wang J."/>
            <person name="Zhu Y."/>
            <person name="Liu G."/>
            <person name="Chen Q."/>
            <person name="Chen Z."/>
            <person name="Che J."/>
            <person name="Ge C."/>
            <person name="Shi H."/>
            <person name="Pan Z."/>
            <person name="Liu X."/>
        </authorList>
    </citation>
    <scope>NUCLEOTIDE SEQUENCE [LARGE SCALE GENOMIC DNA]</scope>
    <source>
        <strain evidence="2 3">DSM 54</strain>
    </source>
</reference>
<evidence type="ECO:0000313" key="3">
    <source>
        <dbReference type="Proteomes" id="UP000037977"/>
    </source>
</evidence>
<evidence type="ECO:0000313" key="2">
    <source>
        <dbReference type="EMBL" id="KOY83898.1"/>
    </source>
</evidence>
<gene>
    <name evidence="2" type="ORF">ADM90_00350</name>
</gene>
<dbReference type="RefSeq" id="WP_053993093.1">
    <property type="nucleotide sequence ID" value="NZ_CP065643.1"/>
</dbReference>
<dbReference type="OrthoDB" id="3199616at2"/>
<dbReference type="PANTHER" id="PTHR36836">
    <property type="entry name" value="COLANIC ACID BIOSYNTHESIS PROTEIN WCAK"/>
    <property type="match status" value="1"/>
</dbReference>
<keyword evidence="3" id="KW-1185">Reference proteome</keyword>
<proteinExistence type="predicted"/>
<dbReference type="Pfam" id="PF04230">
    <property type="entry name" value="PS_pyruv_trans"/>
    <property type="match status" value="1"/>
</dbReference>
<dbReference type="STRING" id="33935.ADM90_00350"/>
<evidence type="ECO:0000259" key="1">
    <source>
        <dbReference type="Pfam" id="PF04230"/>
    </source>
</evidence>
<dbReference type="AlphaFoldDB" id="A0A0M9DLJ6"/>